<feature type="region of interest" description="Disordered" evidence="1">
    <location>
        <begin position="29"/>
        <end position="74"/>
    </location>
</feature>
<organism evidence="4 5">
    <name type="scientific">Methanobrevibacter thaueri</name>
    <dbReference type="NCBI Taxonomy" id="190975"/>
    <lineage>
        <taxon>Archaea</taxon>
        <taxon>Methanobacteriati</taxon>
        <taxon>Methanobacteriota</taxon>
        <taxon>Methanomada group</taxon>
        <taxon>Methanobacteria</taxon>
        <taxon>Methanobacteriales</taxon>
        <taxon>Methanobacteriaceae</taxon>
        <taxon>Methanobrevibacter</taxon>
    </lineage>
</organism>
<dbReference type="CDD" id="cd00222">
    <property type="entry name" value="CollagenBindB"/>
    <property type="match status" value="1"/>
</dbReference>
<accession>A0A315XKI4</accession>
<dbReference type="InterPro" id="IPR008454">
    <property type="entry name" value="Collagen-bd_Cna-like_B-typ_dom"/>
</dbReference>
<sequence length="245" mass="27166">MKKITLIFAFLILLVVSVSIVTADTNDSDIISSDDSQDDQISQADDLDKVSTDDDKDKVSSSDDKDKLKEDQGFSVKKVWNDNNDSKNKRPDSIKFKIKLNGNYWGDEKELNKSQDWKTTIQSKFSANDEIEIVEVEVPGYTSKVSGNPETGFTITNTLDDQDNETSADDGDDSPDDGDDDSSDKDSQITTKITTKTTTKTTTTKHPDKKQPDKKKDKNKTGNPVLLGVLAISVAGLAYQLRRKE</sequence>
<feature type="domain" description="CNA-B" evidence="3">
    <location>
        <begin position="75"/>
        <end position="158"/>
    </location>
</feature>
<evidence type="ECO:0000313" key="5">
    <source>
        <dbReference type="Proteomes" id="UP000251717"/>
    </source>
</evidence>
<dbReference type="RefSeq" id="WP_116592798.1">
    <property type="nucleotide sequence ID" value="NZ_MZGS01000028.1"/>
</dbReference>
<dbReference type="Pfam" id="PF05738">
    <property type="entry name" value="Cna_B"/>
    <property type="match status" value="1"/>
</dbReference>
<evidence type="ECO:0000313" key="4">
    <source>
        <dbReference type="EMBL" id="PWB85311.1"/>
    </source>
</evidence>
<evidence type="ECO:0000256" key="1">
    <source>
        <dbReference type="SAM" id="MobiDB-lite"/>
    </source>
</evidence>
<keyword evidence="5" id="KW-1185">Reference proteome</keyword>
<feature type="region of interest" description="Disordered" evidence="1">
    <location>
        <begin position="141"/>
        <end position="226"/>
    </location>
</feature>
<reference evidence="4 5" key="1">
    <citation type="submission" date="2017-03" db="EMBL/GenBank/DDBJ databases">
        <title>Genome sequence of Methanobrevibacter thaueri.</title>
        <authorList>
            <person name="Poehlein A."/>
            <person name="Seedorf H."/>
            <person name="Daniel R."/>
        </authorList>
    </citation>
    <scope>NUCLEOTIDE SEQUENCE [LARGE SCALE GENOMIC DNA]</scope>
    <source>
        <strain evidence="4 5">DSM 11995</strain>
    </source>
</reference>
<dbReference type="EMBL" id="MZGS01000028">
    <property type="protein sequence ID" value="PWB85311.1"/>
    <property type="molecule type" value="Genomic_DNA"/>
</dbReference>
<feature type="compositionally biased region" description="Low complexity" evidence="1">
    <location>
        <begin position="188"/>
        <end position="204"/>
    </location>
</feature>
<feature type="transmembrane region" description="Helical" evidence="2">
    <location>
        <begin position="224"/>
        <end position="241"/>
    </location>
</feature>
<dbReference type="AlphaFoldDB" id="A0A315XKI4"/>
<keyword evidence="2" id="KW-0472">Membrane</keyword>
<evidence type="ECO:0000259" key="3">
    <source>
        <dbReference type="Pfam" id="PF05738"/>
    </source>
</evidence>
<feature type="compositionally biased region" description="Acidic residues" evidence="1">
    <location>
        <begin position="160"/>
        <end position="183"/>
    </location>
</feature>
<dbReference type="Proteomes" id="UP000251717">
    <property type="component" value="Unassembled WGS sequence"/>
</dbReference>
<evidence type="ECO:0000256" key="2">
    <source>
        <dbReference type="SAM" id="Phobius"/>
    </source>
</evidence>
<feature type="compositionally biased region" description="Low complexity" evidence="1">
    <location>
        <begin position="29"/>
        <end position="44"/>
    </location>
</feature>
<comment type="caution">
    <text evidence="4">The sequence shown here is derived from an EMBL/GenBank/DDBJ whole genome shotgun (WGS) entry which is preliminary data.</text>
</comment>
<dbReference type="Gene3D" id="2.60.40.1140">
    <property type="entry name" value="Collagen-binding surface protein Cna, B-type domain"/>
    <property type="match status" value="1"/>
</dbReference>
<dbReference type="SUPFAM" id="SSF49478">
    <property type="entry name" value="Cna protein B-type domain"/>
    <property type="match status" value="1"/>
</dbReference>
<keyword evidence="2" id="KW-1133">Transmembrane helix</keyword>
<feature type="compositionally biased region" description="Polar residues" evidence="1">
    <location>
        <begin position="143"/>
        <end position="159"/>
    </location>
</feature>
<proteinExistence type="predicted"/>
<feature type="compositionally biased region" description="Basic and acidic residues" evidence="1">
    <location>
        <begin position="46"/>
        <end position="72"/>
    </location>
</feature>
<gene>
    <name evidence="4" type="ORF">MBBTH_19100</name>
</gene>
<keyword evidence="2" id="KW-0812">Transmembrane</keyword>
<feature type="compositionally biased region" description="Basic and acidic residues" evidence="1">
    <location>
        <begin position="205"/>
        <end position="220"/>
    </location>
</feature>
<protein>
    <recommendedName>
        <fullName evidence="3">CNA-B domain-containing protein</fullName>
    </recommendedName>
</protein>
<name>A0A315XKI4_9EURY</name>